<evidence type="ECO:0000256" key="2">
    <source>
        <dbReference type="SAM" id="Phobius"/>
    </source>
</evidence>
<keyword evidence="2" id="KW-0812">Transmembrane</keyword>
<evidence type="ECO:0000256" key="3">
    <source>
        <dbReference type="SAM" id="SignalP"/>
    </source>
</evidence>
<dbReference type="Proteomes" id="UP001374579">
    <property type="component" value="Unassembled WGS sequence"/>
</dbReference>
<protein>
    <submittedName>
        <fullName evidence="4">Uncharacterized protein</fullName>
    </submittedName>
</protein>
<keyword evidence="3" id="KW-0732">Signal</keyword>
<feature type="chain" id="PRO_5043017313" evidence="3">
    <location>
        <begin position="25"/>
        <end position="488"/>
    </location>
</feature>
<dbReference type="EMBL" id="JBAMIC010000004">
    <property type="protein sequence ID" value="KAK7108709.1"/>
    <property type="molecule type" value="Genomic_DNA"/>
</dbReference>
<feature type="compositionally biased region" description="Polar residues" evidence="1">
    <location>
        <begin position="438"/>
        <end position="488"/>
    </location>
</feature>
<sequence length="488" mass="53143">MESFCHRWTATLLFIWVLIQPGRCGVTAYTSSGETHLRVGRTVEIKCDFFKANGLPASGVKIEMIRSKGYIDYNSVTDIPISDNDKVRVNDTTVTVTYRKVLSRADYVAVYTCKLSINEQPDDQASLYITVWDTPTPVFTWKTTFLHIGTSESWTCTVDGATDDFPSAQFLIQRFKQSPLVLKSICPTCVAETLIKYTDEYGLETYKVVLTATLSSTSFTPPKKEGEFIPLYCGSYYGPTGESLNTFDLDRNSQAIRISAPLPPTSAHQPQRGNNAPQAPIANTIVTPRHTMRHLGVGGIAFTNTNPTTTNNNEHLTTTTPSELATTTDNVAQEQYDDDMFEDTTGDKSKKGKSSMSAGHVGGIVMVVMGTVLYVIFVAVGVKWHGKYLERRLEKNREAMAQRRRSSISIQMNVPKRGSDSAATSDVESAAMSDVESPATSDVESAATSDLGSNEAYSAGGTSQYEDSVAGSQSEVGSDVATSEGSVI</sequence>
<name>A0AAN9GI40_9CAEN</name>
<organism evidence="4 5">
    <name type="scientific">Littorina saxatilis</name>
    <dbReference type="NCBI Taxonomy" id="31220"/>
    <lineage>
        <taxon>Eukaryota</taxon>
        <taxon>Metazoa</taxon>
        <taxon>Spiralia</taxon>
        <taxon>Lophotrochozoa</taxon>
        <taxon>Mollusca</taxon>
        <taxon>Gastropoda</taxon>
        <taxon>Caenogastropoda</taxon>
        <taxon>Littorinimorpha</taxon>
        <taxon>Littorinoidea</taxon>
        <taxon>Littorinidae</taxon>
        <taxon>Littorina</taxon>
    </lineage>
</organism>
<comment type="caution">
    <text evidence="4">The sequence shown here is derived from an EMBL/GenBank/DDBJ whole genome shotgun (WGS) entry which is preliminary data.</text>
</comment>
<feature type="region of interest" description="Disordered" evidence="1">
    <location>
        <begin position="400"/>
        <end position="488"/>
    </location>
</feature>
<evidence type="ECO:0000313" key="5">
    <source>
        <dbReference type="Proteomes" id="UP001374579"/>
    </source>
</evidence>
<evidence type="ECO:0000313" key="4">
    <source>
        <dbReference type="EMBL" id="KAK7108709.1"/>
    </source>
</evidence>
<proteinExistence type="predicted"/>
<feature type="signal peptide" evidence="3">
    <location>
        <begin position="1"/>
        <end position="24"/>
    </location>
</feature>
<gene>
    <name evidence="4" type="ORF">V1264_016393</name>
</gene>
<keyword evidence="5" id="KW-1185">Reference proteome</keyword>
<feature type="compositionally biased region" description="Low complexity" evidence="1">
    <location>
        <begin position="304"/>
        <end position="328"/>
    </location>
</feature>
<reference evidence="4 5" key="1">
    <citation type="submission" date="2024-02" db="EMBL/GenBank/DDBJ databases">
        <title>Chromosome-scale genome assembly of the rough periwinkle Littorina saxatilis.</title>
        <authorList>
            <person name="De Jode A."/>
            <person name="Faria R."/>
            <person name="Formenti G."/>
            <person name="Sims Y."/>
            <person name="Smith T.P."/>
            <person name="Tracey A."/>
            <person name="Wood J.M.D."/>
            <person name="Zagrodzka Z.B."/>
            <person name="Johannesson K."/>
            <person name="Butlin R.K."/>
            <person name="Leder E.H."/>
        </authorList>
    </citation>
    <scope>NUCLEOTIDE SEQUENCE [LARGE SCALE GENOMIC DNA]</scope>
    <source>
        <strain evidence="4">Snail1</strain>
        <tissue evidence="4">Muscle</tissue>
    </source>
</reference>
<dbReference type="AlphaFoldDB" id="A0AAN9GI40"/>
<keyword evidence="2" id="KW-1133">Transmembrane helix</keyword>
<feature type="region of interest" description="Disordered" evidence="1">
    <location>
        <begin position="304"/>
        <end position="329"/>
    </location>
</feature>
<accession>A0AAN9GI40</accession>
<feature type="transmembrane region" description="Helical" evidence="2">
    <location>
        <begin position="358"/>
        <end position="382"/>
    </location>
</feature>
<evidence type="ECO:0000256" key="1">
    <source>
        <dbReference type="SAM" id="MobiDB-lite"/>
    </source>
</evidence>
<keyword evidence="2" id="KW-0472">Membrane</keyword>